<dbReference type="Pfam" id="PF06748">
    <property type="entry name" value="DUF1217"/>
    <property type="match status" value="1"/>
</dbReference>
<accession>A0ABZ0HVZ8</accession>
<keyword evidence="2" id="KW-1185">Reference proteome</keyword>
<evidence type="ECO:0000313" key="2">
    <source>
        <dbReference type="Proteomes" id="UP001626536"/>
    </source>
</evidence>
<proteinExistence type="predicted"/>
<name>A0ABZ0HVZ8_9HYPH</name>
<protein>
    <submittedName>
        <fullName evidence="1">DUF1217 domain-containing protein</fullName>
    </submittedName>
</protein>
<gene>
    <name evidence="1" type="ORF">RZS28_06605</name>
</gene>
<organism evidence="1 2">
    <name type="scientific">Methylocapsa polymorpha</name>
    <dbReference type="NCBI Taxonomy" id="3080828"/>
    <lineage>
        <taxon>Bacteria</taxon>
        <taxon>Pseudomonadati</taxon>
        <taxon>Pseudomonadota</taxon>
        <taxon>Alphaproteobacteria</taxon>
        <taxon>Hyphomicrobiales</taxon>
        <taxon>Beijerinckiaceae</taxon>
        <taxon>Methylocapsa</taxon>
    </lineage>
</organism>
<reference evidence="1 2" key="1">
    <citation type="submission" date="2023-10" db="EMBL/GenBank/DDBJ databases">
        <title>Novel methanotroph of the genus Methylocapsa from a subarctic wetland.</title>
        <authorList>
            <person name="Belova S.E."/>
            <person name="Oshkin I.Y."/>
            <person name="Miroshnikov K."/>
            <person name="Dedysh S.N."/>
        </authorList>
    </citation>
    <scope>NUCLEOTIDE SEQUENCE [LARGE SCALE GENOMIC DNA]</scope>
    <source>
        <strain evidence="1 2">RX1</strain>
    </source>
</reference>
<dbReference type="InterPro" id="IPR010626">
    <property type="entry name" value="DUF1217"/>
</dbReference>
<sequence>MLTATLYYNSIIKNYPKTLASTASEPTVVQATKYYLANIGNVKSVNDLLNNDKLYTYVMTAFGLRDMMNAKGLIRQVLEGGVSSSKSLANTLNDPRYKALATAFNFAANGAAATQATSAQQGAVNNYVEQTLESDVGKQNQGVQMALYFQRMAPSITSAYSILADKQLLSVVQTALGLSPLMSTEPIDTQAALISKQFKISDLQNPAKLQKFIERFTATYDAQNGSTQPTSPTLSLFTGNSPGISSNLLLQLANLKLGGS</sequence>
<dbReference type="SUPFAM" id="SSF158837">
    <property type="entry name" value="AGR C 984p-like"/>
    <property type="match status" value="1"/>
</dbReference>
<dbReference type="Gene3D" id="1.10.3700.10">
    <property type="entry name" value="AGR C 984p-like"/>
    <property type="match status" value="1"/>
</dbReference>
<dbReference type="InterPro" id="IPR023157">
    <property type="entry name" value="AGR-C-984p-like_sf"/>
</dbReference>
<evidence type="ECO:0000313" key="1">
    <source>
        <dbReference type="EMBL" id="WOJ90951.1"/>
    </source>
</evidence>
<dbReference type="Proteomes" id="UP001626536">
    <property type="component" value="Chromosome"/>
</dbReference>
<dbReference type="EMBL" id="CP136862">
    <property type="protein sequence ID" value="WOJ90951.1"/>
    <property type="molecule type" value="Genomic_DNA"/>
</dbReference>
<dbReference type="RefSeq" id="WP_407340540.1">
    <property type="nucleotide sequence ID" value="NZ_CP136862.1"/>
</dbReference>